<feature type="domain" description="CBS" evidence="6">
    <location>
        <begin position="93"/>
        <end position="151"/>
    </location>
</feature>
<dbReference type="InterPro" id="IPR000700">
    <property type="entry name" value="PAS-assoc_C"/>
</dbReference>
<dbReference type="NCBIfam" id="TIGR00229">
    <property type="entry name" value="sensory_box"/>
    <property type="match status" value="1"/>
</dbReference>
<dbReference type="SMART" id="SM00052">
    <property type="entry name" value="EAL"/>
    <property type="match status" value="1"/>
</dbReference>
<dbReference type="InterPro" id="IPR001610">
    <property type="entry name" value="PAC"/>
</dbReference>
<dbReference type="InterPro" id="IPR000644">
    <property type="entry name" value="CBS_dom"/>
</dbReference>
<feature type="domain" description="PAS" evidence="2">
    <location>
        <begin position="295"/>
        <end position="341"/>
    </location>
</feature>
<dbReference type="SMART" id="SM00091">
    <property type="entry name" value="PAS"/>
    <property type="match status" value="1"/>
</dbReference>
<feature type="domain" description="CBS" evidence="6">
    <location>
        <begin position="30"/>
        <end position="85"/>
    </location>
</feature>
<dbReference type="InterPro" id="IPR000014">
    <property type="entry name" value="PAS"/>
</dbReference>
<dbReference type="SUPFAM" id="SSF55785">
    <property type="entry name" value="PYP-like sensor domain (PAS domain)"/>
    <property type="match status" value="1"/>
</dbReference>
<dbReference type="InterPro" id="IPR046342">
    <property type="entry name" value="CBS_dom_sf"/>
</dbReference>
<keyword evidence="1" id="KW-0129">CBS domain</keyword>
<dbReference type="Gene3D" id="3.10.580.10">
    <property type="entry name" value="CBS-domain"/>
    <property type="match status" value="2"/>
</dbReference>
<evidence type="ECO:0000259" key="2">
    <source>
        <dbReference type="PROSITE" id="PS50112"/>
    </source>
</evidence>
<evidence type="ECO:0008006" key="9">
    <source>
        <dbReference type="Google" id="ProtNLM"/>
    </source>
</evidence>
<dbReference type="FunFam" id="3.30.70.270:FF:000001">
    <property type="entry name" value="Diguanylate cyclase domain protein"/>
    <property type="match status" value="1"/>
</dbReference>
<dbReference type="CDD" id="cd01948">
    <property type="entry name" value="EAL"/>
    <property type="match status" value="1"/>
</dbReference>
<comment type="caution">
    <text evidence="7">The sequence shown here is derived from an EMBL/GenBank/DDBJ whole genome shotgun (WGS) entry which is preliminary data.</text>
</comment>
<organism evidence="7 8">
    <name type="scientific">Proteobacteria bacterium 228</name>
    <dbReference type="NCBI Taxonomy" id="2083153"/>
    <lineage>
        <taxon>Bacteria</taxon>
        <taxon>Pseudomonadati</taxon>
        <taxon>Pseudomonadota</taxon>
    </lineage>
</organism>
<proteinExistence type="predicted"/>
<dbReference type="NCBIfam" id="TIGR00254">
    <property type="entry name" value="GGDEF"/>
    <property type="match status" value="1"/>
</dbReference>
<dbReference type="CDD" id="cd00130">
    <property type="entry name" value="PAS"/>
    <property type="match status" value="1"/>
</dbReference>
<dbReference type="PROSITE" id="PS50113">
    <property type="entry name" value="PAC"/>
    <property type="match status" value="1"/>
</dbReference>
<feature type="domain" description="PAC" evidence="3">
    <location>
        <begin position="368"/>
        <end position="420"/>
    </location>
</feature>
<evidence type="ECO:0000259" key="5">
    <source>
        <dbReference type="PROSITE" id="PS50887"/>
    </source>
</evidence>
<dbReference type="PROSITE" id="PS50883">
    <property type="entry name" value="EAL"/>
    <property type="match status" value="1"/>
</dbReference>
<name>A0A2S5KQ21_9PROT</name>
<dbReference type="Pfam" id="PF00571">
    <property type="entry name" value="CBS"/>
    <property type="match status" value="3"/>
</dbReference>
<dbReference type="PROSITE" id="PS50112">
    <property type="entry name" value="PAS"/>
    <property type="match status" value="1"/>
</dbReference>
<accession>A0A2S5KQ21</accession>
<dbReference type="InterPro" id="IPR035919">
    <property type="entry name" value="EAL_sf"/>
</dbReference>
<dbReference type="GO" id="GO:0003824">
    <property type="term" value="F:catalytic activity"/>
    <property type="evidence" value="ECO:0007669"/>
    <property type="project" value="UniProtKB-ARBA"/>
</dbReference>
<evidence type="ECO:0000313" key="7">
    <source>
        <dbReference type="EMBL" id="PPC76840.1"/>
    </source>
</evidence>
<dbReference type="InterPro" id="IPR043128">
    <property type="entry name" value="Rev_trsase/Diguanyl_cyclase"/>
</dbReference>
<dbReference type="PROSITE" id="PS51371">
    <property type="entry name" value="CBS"/>
    <property type="match status" value="3"/>
</dbReference>
<dbReference type="Gene3D" id="3.30.450.20">
    <property type="entry name" value="PAS domain"/>
    <property type="match status" value="1"/>
</dbReference>
<dbReference type="InterPro" id="IPR000160">
    <property type="entry name" value="GGDEF_dom"/>
</dbReference>
<dbReference type="Gene3D" id="3.30.70.270">
    <property type="match status" value="1"/>
</dbReference>
<dbReference type="SUPFAM" id="SSF55073">
    <property type="entry name" value="Nucleotide cyclase"/>
    <property type="match status" value="1"/>
</dbReference>
<dbReference type="Pfam" id="PF00990">
    <property type="entry name" value="GGDEF"/>
    <property type="match status" value="1"/>
</dbReference>
<dbReference type="InterPro" id="IPR052155">
    <property type="entry name" value="Biofilm_reg_signaling"/>
</dbReference>
<dbReference type="PANTHER" id="PTHR44757">
    <property type="entry name" value="DIGUANYLATE CYCLASE DGCP"/>
    <property type="match status" value="1"/>
</dbReference>
<protein>
    <recommendedName>
        <fullName evidence="9">Histidine kinase</fullName>
    </recommendedName>
</protein>
<dbReference type="SUPFAM" id="SSF141868">
    <property type="entry name" value="EAL domain-like"/>
    <property type="match status" value="1"/>
</dbReference>
<evidence type="ECO:0000256" key="1">
    <source>
        <dbReference type="PROSITE-ProRule" id="PRU00703"/>
    </source>
</evidence>
<dbReference type="EMBL" id="PRLP01000040">
    <property type="protein sequence ID" value="PPC76840.1"/>
    <property type="molecule type" value="Genomic_DNA"/>
</dbReference>
<dbReference type="PANTHER" id="PTHR44757:SF2">
    <property type="entry name" value="BIOFILM ARCHITECTURE MAINTENANCE PROTEIN MBAA"/>
    <property type="match status" value="1"/>
</dbReference>
<dbReference type="SMART" id="SM00267">
    <property type="entry name" value="GGDEF"/>
    <property type="match status" value="1"/>
</dbReference>
<evidence type="ECO:0000259" key="4">
    <source>
        <dbReference type="PROSITE" id="PS50883"/>
    </source>
</evidence>
<evidence type="ECO:0000259" key="6">
    <source>
        <dbReference type="PROSITE" id="PS51371"/>
    </source>
</evidence>
<dbReference type="InterPro" id="IPR001633">
    <property type="entry name" value="EAL_dom"/>
</dbReference>
<reference evidence="7 8" key="1">
    <citation type="submission" date="2018-02" db="EMBL/GenBank/DDBJ databases">
        <title>novel marine gammaproteobacteria from coastal saline agro ecosystem.</title>
        <authorList>
            <person name="Krishnan R."/>
            <person name="Ramesh Kumar N."/>
        </authorList>
    </citation>
    <scope>NUCLEOTIDE SEQUENCE [LARGE SCALE GENOMIC DNA]</scope>
    <source>
        <strain evidence="7 8">228</strain>
    </source>
</reference>
<dbReference type="Gene3D" id="3.20.20.450">
    <property type="entry name" value="EAL domain"/>
    <property type="match status" value="1"/>
</dbReference>
<dbReference type="SMART" id="SM00086">
    <property type="entry name" value="PAC"/>
    <property type="match status" value="1"/>
</dbReference>
<dbReference type="AlphaFoldDB" id="A0A2S5KQ21"/>
<feature type="domain" description="GGDEF" evidence="5">
    <location>
        <begin position="452"/>
        <end position="585"/>
    </location>
</feature>
<evidence type="ECO:0000259" key="3">
    <source>
        <dbReference type="PROSITE" id="PS50113"/>
    </source>
</evidence>
<dbReference type="PROSITE" id="PS50887">
    <property type="entry name" value="GGDEF"/>
    <property type="match status" value="1"/>
</dbReference>
<dbReference type="Proteomes" id="UP000238196">
    <property type="component" value="Unassembled WGS sequence"/>
</dbReference>
<dbReference type="Pfam" id="PF13426">
    <property type="entry name" value="PAS_9"/>
    <property type="match status" value="1"/>
</dbReference>
<feature type="domain" description="EAL" evidence="4">
    <location>
        <begin position="594"/>
        <end position="848"/>
    </location>
</feature>
<dbReference type="InterPro" id="IPR029787">
    <property type="entry name" value="Nucleotide_cyclase"/>
</dbReference>
<dbReference type="SMART" id="SM00116">
    <property type="entry name" value="CBS"/>
    <property type="match status" value="3"/>
</dbReference>
<gene>
    <name evidence="7" type="ORF">C4K68_13470</name>
</gene>
<feature type="domain" description="CBS" evidence="6">
    <location>
        <begin position="219"/>
        <end position="278"/>
    </location>
</feature>
<dbReference type="InterPro" id="IPR035965">
    <property type="entry name" value="PAS-like_dom_sf"/>
</dbReference>
<dbReference type="SUPFAM" id="SSF54631">
    <property type="entry name" value="CBS-domain pair"/>
    <property type="match status" value="2"/>
</dbReference>
<dbReference type="Pfam" id="PF00563">
    <property type="entry name" value="EAL"/>
    <property type="match status" value="1"/>
</dbReference>
<evidence type="ECO:0000313" key="8">
    <source>
        <dbReference type="Proteomes" id="UP000238196"/>
    </source>
</evidence>
<sequence length="848" mass="95539">MNSHRETLSVNMDTELPEAELYSVEVWRLLHSPLQICNPEQSLQQVIQRMFESRSSAMVIMDAGQLLGIWTERDASHLSQRPDALDDPIRLHMSAPVKTLPRSATLREAGVVMQRERVRHLVVVDEQQLPMGLFSLSDLIRHQGVEYYLALRDVDSAITRLPLVMAASTPAIDAFRLMYSQLRDAMLVEFADGVMGIATEHDWVRLLVEGEMQRPIGELIPRQVETVASGTPLLMARNLMESRGFRHVGITTASGQVKAILSYGDILSSIEYTYVNRLQSALDQRNQALRESMEHLRLAQKVIEASLDAIIVTDADGIIRSVNPSFSAVTGYSAEEAIGRSPSLLSSGRHDQAFYDEMWSTLRSKGSWQGEIWNKRKNGQVFPEWITITAITDEQGEVKQYAAIFSDISDRKQREEQIKRLAYFDELTGLANRRLFQDRLERAIANAHRHQHRLGVFFLDLDMFKRINDSLGHSVGDQVLKLVAERLQGCLREGDTAARLGGDEFTVLVPEVASDYELEGLASRLLKVLSVPLQVGEHELHISTSIGIACYPDDGDSVELLLKRADTAMYRSKDDGRNSYNLFRRPLEEESHARLSMESELRTALKQGEFRLFFQPRISLDSNEVTGFEALIRWPCPQGMISPGQFLPLAQQLGLMPNITQWVLNEACRQLRAWQKEGRRVVPVAINLSVADLHGGSLVHSIQRALDHYHLAPELLEIEITENSFIPEKSTLALQRLHALRNLGLGIAIDDFGTGYSCLSYLKRLPLDYLKIDASFVRGLPADDNDVQLTTSLINLAHGLGLKVIAEGVERQQQRDFLLAAQCDEVQGFWFSEPLPSEQAVAWLPLRR</sequence>
<dbReference type="OrthoDB" id="5291908at2"/>
<dbReference type="CDD" id="cd01949">
    <property type="entry name" value="GGDEF"/>
    <property type="match status" value="1"/>
</dbReference>